<reference evidence="3 5" key="1">
    <citation type="journal article" date="2016" name="Genome Announc.">
        <title>Complete Genome Sequence of the Amino Acid-Fermenting Clostridium propionicum X2 (DSM 1682).</title>
        <authorList>
            <person name="Poehlein A."/>
            <person name="Schlien K."/>
            <person name="Chowdhury N.P."/>
            <person name="Gottschalk G."/>
            <person name="Buckel W."/>
            <person name="Daniel R."/>
        </authorList>
    </citation>
    <scope>NUCLEOTIDE SEQUENCE [LARGE SCALE GENOMIC DNA]</scope>
    <source>
        <strain evidence="3 5">X2</strain>
    </source>
</reference>
<feature type="domain" description="Chemotaxis phosphatase CheX-like" evidence="2">
    <location>
        <begin position="42"/>
        <end position="123"/>
    </location>
</feature>
<name>A0A0X1U7B8_ANAPI</name>
<dbReference type="InterPro" id="IPR028051">
    <property type="entry name" value="CheX-like_dom"/>
</dbReference>
<dbReference type="EMBL" id="FQUA01000006">
    <property type="protein sequence ID" value="SHE74274.1"/>
    <property type="molecule type" value="Genomic_DNA"/>
</dbReference>
<keyword evidence="5" id="KW-1185">Reference proteome</keyword>
<dbReference type="InterPro" id="IPR038756">
    <property type="entry name" value="CheX-like"/>
</dbReference>
<dbReference type="AlphaFoldDB" id="A0A0X1U7B8"/>
<dbReference type="GO" id="GO:0006935">
    <property type="term" value="P:chemotaxis"/>
    <property type="evidence" value="ECO:0007669"/>
    <property type="project" value="UniProtKB-KW"/>
</dbReference>
<evidence type="ECO:0000313" key="4">
    <source>
        <dbReference type="EMBL" id="SHE74274.1"/>
    </source>
</evidence>
<dbReference type="OrthoDB" id="9788100at2"/>
<dbReference type="Gene3D" id="3.40.1550.10">
    <property type="entry name" value="CheC-like"/>
    <property type="match status" value="1"/>
</dbReference>
<dbReference type="PANTHER" id="PTHR39452:SF1">
    <property type="entry name" value="CHEY-P PHOSPHATASE CHEX"/>
    <property type="match status" value="1"/>
</dbReference>
<evidence type="ECO:0000313" key="3">
    <source>
        <dbReference type="EMBL" id="AMJ40822.1"/>
    </source>
</evidence>
<dbReference type="PANTHER" id="PTHR39452">
    <property type="entry name" value="CHEY-P PHOSPHATASE CHEX"/>
    <property type="match status" value="1"/>
</dbReference>
<dbReference type="GO" id="GO:0016787">
    <property type="term" value="F:hydrolase activity"/>
    <property type="evidence" value="ECO:0007669"/>
    <property type="project" value="UniProtKB-KW"/>
</dbReference>
<protein>
    <submittedName>
        <fullName evidence="3">CheY-P phosphatase CheX</fullName>
        <ecNumber evidence="3">3.-.-.-</ecNumber>
    </submittedName>
    <submittedName>
        <fullName evidence="4">Chemotaxis protein CheX</fullName>
    </submittedName>
</protein>
<reference evidence="5" key="2">
    <citation type="submission" date="2016-01" db="EMBL/GenBank/DDBJ databases">
        <authorList>
            <person name="Poehlein A."/>
            <person name="Schlien K."/>
            <person name="Gottschalk G."/>
            <person name="Buckel W."/>
            <person name="Daniel R."/>
        </authorList>
    </citation>
    <scope>NUCLEOTIDE SEQUENCE [LARGE SCALE GENOMIC DNA]</scope>
    <source>
        <strain evidence="5">X2</strain>
    </source>
</reference>
<dbReference type="Proteomes" id="UP000068026">
    <property type="component" value="Chromosome"/>
</dbReference>
<dbReference type="CDD" id="cd17906">
    <property type="entry name" value="CheX"/>
    <property type="match status" value="1"/>
</dbReference>
<keyword evidence="3" id="KW-0378">Hydrolase</keyword>
<dbReference type="EC" id="3.-.-.-" evidence="3"/>
<sequence length="153" mass="16582">MNEEIVNAFKDAVFNVVPMLGISDVKFIGEENHKKQIASSGVISIIGIIGDLTGNVFLSMEEECAKKIASYMMFGMEVVAFDELAQSAISELSNMLAANASISLSETGKKTDISTPTLMTGEFTVISSLPDVISLSMLIEDMPFNIYLSIKEK</sequence>
<dbReference type="KEGG" id="cpro:CPRO_12290"/>
<dbReference type="EMBL" id="CP014223">
    <property type="protein sequence ID" value="AMJ40822.1"/>
    <property type="molecule type" value="Genomic_DNA"/>
</dbReference>
<evidence type="ECO:0000313" key="6">
    <source>
        <dbReference type="Proteomes" id="UP000184204"/>
    </source>
</evidence>
<dbReference type="InterPro" id="IPR028976">
    <property type="entry name" value="CheC-like_sf"/>
</dbReference>
<reference evidence="6" key="3">
    <citation type="submission" date="2016-11" db="EMBL/GenBank/DDBJ databases">
        <authorList>
            <person name="Jaros S."/>
            <person name="Januszkiewicz K."/>
            <person name="Wedrychowicz H."/>
        </authorList>
    </citation>
    <scope>NUCLEOTIDE SEQUENCE [LARGE SCALE GENOMIC DNA]</scope>
    <source>
        <strain evidence="6">DSM 1682</strain>
    </source>
</reference>
<dbReference type="SUPFAM" id="SSF103039">
    <property type="entry name" value="CheC-like"/>
    <property type="match status" value="1"/>
</dbReference>
<dbReference type="Proteomes" id="UP000184204">
    <property type="component" value="Unassembled WGS sequence"/>
</dbReference>
<accession>A0A0X1U7B8</accession>
<evidence type="ECO:0000259" key="2">
    <source>
        <dbReference type="Pfam" id="PF13690"/>
    </source>
</evidence>
<organism evidence="4 6">
    <name type="scientific">Anaerotignum propionicum DSM 1682</name>
    <dbReference type="NCBI Taxonomy" id="991789"/>
    <lineage>
        <taxon>Bacteria</taxon>
        <taxon>Bacillati</taxon>
        <taxon>Bacillota</taxon>
        <taxon>Clostridia</taxon>
        <taxon>Lachnospirales</taxon>
        <taxon>Anaerotignaceae</taxon>
        <taxon>Anaerotignum</taxon>
    </lineage>
</organism>
<keyword evidence="1" id="KW-0145">Chemotaxis</keyword>
<gene>
    <name evidence="3" type="primary">cheX</name>
    <name evidence="3" type="ORF">CPRO_12290</name>
    <name evidence="4" type="ORF">SAMN02745151_01640</name>
</gene>
<proteinExistence type="predicted"/>
<dbReference type="RefSeq" id="WP_066049054.1">
    <property type="nucleotide sequence ID" value="NZ_CP014223.1"/>
</dbReference>
<evidence type="ECO:0000256" key="1">
    <source>
        <dbReference type="ARBA" id="ARBA00022500"/>
    </source>
</evidence>
<evidence type="ECO:0000313" key="5">
    <source>
        <dbReference type="Proteomes" id="UP000068026"/>
    </source>
</evidence>
<dbReference type="Pfam" id="PF13690">
    <property type="entry name" value="CheX"/>
    <property type="match status" value="1"/>
</dbReference>
<reference evidence="4" key="4">
    <citation type="submission" date="2016-11" db="EMBL/GenBank/DDBJ databases">
        <authorList>
            <person name="Varghese N."/>
            <person name="Submissions S."/>
        </authorList>
    </citation>
    <scope>NUCLEOTIDE SEQUENCE</scope>
    <source>
        <strain evidence="4">DSM 1682</strain>
    </source>
</reference>